<dbReference type="PANTHER" id="PTHR35910">
    <property type="entry name" value="2EXR DOMAIN-CONTAINING PROTEIN"/>
    <property type="match status" value="1"/>
</dbReference>
<dbReference type="EMBL" id="MU853351">
    <property type="protein sequence ID" value="KAK4110335.1"/>
    <property type="molecule type" value="Genomic_DNA"/>
</dbReference>
<dbReference type="RefSeq" id="XP_064667905.1">
    <property type="nucleotide sequence ID" value="XM_064815674.1"/>
</dbReference>
<protein>
    <recommendedName>
        <fullName evidence="2">2EXR domain-containing protein</fullName>
    </recommendedName>
</protein>
<proteinExistence type="predicted"/>
<evidence type="ECO:0000256" key="1">
    <source>
        <dbReference type="SAM" id="MobiDB-lite"/>
    </source>
</evidence>
<organism evidence="3 4">
    <name type="scientific">Canariomyces notabilis</name>
    <dbReference type="NCBI Taxonomy" id="2074819"/>
    <lineage>
        <taxon>Eukaryota</taxon>
        <taxon>Fungi</taxon>
        <taxon>Dikarya</taxon>
        <taxon>Ascomycota</taxon>
        <taxon>Pezizomycotina</taxon>
        <taxon>Sordariomycetes</taxon>
        <taxon>Sordariomycetidae</taxon>
        <taxon>Sordariales</taxon>
        <taxon>Chaetomiaceae</taxon>
        <taxon>Canariomyces</taxon>
    </lineage>
</organism>
<feature type="domain" description="2EXR" evidence="2">
    <location>
        <begin position="9"/>
        <end position="127"/>
    </location>
</feature>
<dbReference type="Pfam" id="PF20150">
    <property type="entry name" value="2EXR"/>
    <property type="match status" value="1"/>
</dbReference>
<accession>A0AAN6T9P1</accession>
<dbReference type="InterPro" id="IPR045518">
    <property type="entry name" value="2EXR"/>
</dbReference>
<name>A0AAN6T9P1_9PEZI</name>
<dbReference type="Proteomes" id="UP001302812">
    <property type="component" value="Unassembled WGS sequence"/>
</dbReference>
<evidence type="ECO:0000313" key="3">
    <source>
        <dbReference type="EMBL" id="KAK4110335.1"/>
    </source>
</evidence>
<dbReference type="GeneID" id="89939799"/>
<evidence type="ECO:0000259" key="2">
    <source>
        <dbReference type="Pfam" id="PF20150"/>
    </source>
</evidence>
<feature type="compositionally biased region" description="Low complexity" evidence="1">
    <location>
        <begin position="215"/>
        <end position="254"/>
    </location>
</feature>
<keyword evidence="4" id="KW-1185">Reference proteome</keyword>
<evidence type="ECO:0000313" key="4">
    <source>
        <dbReference type="Proteomes" id="UP001302812"/>
    </source>
</evidence>
<sequence>MPSSTPTSFPLFPLLPAELRLQIWRSVPYPRVVTLSYLPLHMPSSGRHTVAGNDTSSNNYTYYTPNTRPPTLLHVCHESRAEGMRIYTQCYLPTITSSSDSEQQDDKTGLEEQKRRYFHLHPHLDILYLPRPSPSPGAARFDPAGAGYAAWAREFASSSSSSYGVPAAAAVVRRIALDYVPAEVRRPWEVYGKLCLLRGCPMLEEVFLVVSGSSSASAPSSSSSSLSSWSSSSSSSGTRSSLSLAGGSGSAVIGSGPGTDDIGEGEGGAEAVERGVQSSLGLGIGVRMEMDMPGQQRLLVEWEFVDPRWEPGEIMGIRERVRESFRHEGGVEMGADFGLGAARRGEGEGDENHRGKDKSEKGMELTFIPKAKKRVMRQWGCRVGYVSCAGSGVGVVV</sequence>
<dbReference type="PANTHER" id="PTHR35910:SF6">
    <property type="entry name" value="2EXR DOMAIN-CONTAINING PROTEIN"/>
    <property type="match status" value="1"/>
</dbReference>
<feature type="compositionally biased region" description="Basic and acidic residues" evidence="1">
    <location>
        <begin position="343"/>
        <end position="359"/>
    </location>
</feature>
<comment type="caution">
    <text evidence="3">The sequence shown here is derived from an EMBL/GenBank/DDBJ whole genome shotgun (WGS) entry which is preliminary data.</text>
</comment>
<dbReference type="AlphaFoldDB" id="A0AAN6T9P1"/>
<feature type="region of interest" description="Disordered" evidence="1">
    <location>
        <begin position="215"/>
        <end position="269"/>
    </location>
</feature>
<reference evidence="3" key="1">
    <citation type="journal article" date="2023" name="Mol. Phylogenet. Evol.">
        <title>Genome-scale phylogeny and comparative genomics of the fungal order Sordariales.</title>
        <authorList>
            <person name="Hensen N."/>
            <person name="Bonometti L."/>
            <person name="Westerberg I."/>
            <person name="Brannstrom I.O."/>
            <person name="Guillou S."/>
            <person name="Cros-Aarteil S."/>
            <person name="Calhoun S."/>
            <person name="Haridas S."/>
            <person name="Kuo A."/>
            <person name="Mondo S."/>
            <person name="Pangilinan J."/>
            <person name="Riley R."/>
            <person name="LaButti K."/>
            <person name="Andreopoulos B."/>
            <person name="Lipzen A."/>
            <person name="Chen C."/>
            <person name="Yan M."/>
            <person name="Daum C."/>
            <person name="Ng V."/>
            <person name="Clum A."/>
            <person name="Steindorff A."/>
            <person name="Ohm R.A."/>
            <person name="Martin F."/>
            <person name="Silar P."/>
            <person name="Natvig D.O."/>
            <person name="Lalanne C."/>
            <person name="Gautier V."/>
            <person name="Ament-Velasquez S.L."/>
            <person name="Kruys A."/>
            <person name="Hutchinson M.I."/>
            <person name="Powell A.J."/>
            <person name="Barry K."/>
            <person name="Miller A.N."/>
            <person name="Grigoriev I.V."/>
            <person name="Debuchy R."/>
            <person name="Gladieux P."/>
            <person name="Hiltunen Thoren M."/>
            <person name="Johannesson H."/>
        </authorList>
    </citation>
    <scope>NUCLEOTIDE SEQUENCE</scope>
    <source>
        <strain evidence="3">CBS 508.74</strain>
    </source>
</reference>
<gene>
    <name evidence="3" type="ORF">N656DRAFT_781970</name>
</gene>
<reference evidence="3" key="2">
    <citation type="submission" date="2023-05" db="EMBL/GenBank/DDBJ databases">
        <authorList>
            <consortium name="Lawrence Berkeley National Laboratory"/>
            <person name="Steindorff A."/>
            <person name="Hensen N."/>
            <person name="Bonometti L."/>
            <person name="Westerberg I."/>
            <person name="Brannstrom I.O."/>
            <person name="Guillou S."/>
            <person name="Cros-Aarteil S."/>
            <person name="Calhoun S."/>
            <person name="Haridas S."/>
            <person name="Kuo A."/>
            <person name="Mondo S."/>
            <person name="Pangilinan J."/>
            <person name="Riley R."/>
            <person name="Labutti K."/>
            <person name="Andreopoulos B."/>
            <person name="Lipzen A."/>
            <person name="Chen C."/>
            <person name="Yanf M."/>
            <person name="Daum C."/>
            <person name="Ng V."/>
            <person name="Clum A."/>
            <person name="Ohm R."/>
            <person name="Martin F."/>
            <person name="Silar P."/>
            <person name="Natvig D."/>
            <person name="Lalanne C."/>
            <person name="Gautier V."/>
            <person name="Ament-Velasquez S.L."/>
            <person name="Kruys A."/>
            <person name="Hutchinson M.I."/>
            <person name="Powell A.J."/>
            <person name="Barry K."/>
            <person name="Miller A.N."/>
            <person name="Grigoriev I.V."/>
            <person name="Debuchy R."/>
            <person name="Gladieux P."/>
            <person name="Thoren M.H."/>
            <person name="Johannesson H."/>
        </authorList>
    </citation>
    <scope>NUCLEOTIDE SEQUENCE</scope>
    <source>
        <strain evidence="3">CBS 508.74</strain>
    </source>
</reference>
<feature type="region of interest" description="Disordered" evidence="1">
    <location>
        <begin position="340"/>
        <end position="359"/>
    </location>
</feature>